<dbReference type="EMBL" id="FZNW01000033">
    <property type="protein sequence ID" value="SNR91818.1"/>
    <property type="molecule type" value="Genomic_DNA"/>
</dbReference>
<protein>
    <recommendedName>
        <fullName evidence="5">Membrane transport protein MMPL domain-containing protein</fullName>
    </recommendedName>
</protein>
<evidence type="ECO:0000256" key="1">
    <source>
        <dbReference type="SAM" id="MobiDB-lite"/>
    </source>
</evidence>
<keyword evidence="2" id="KW-0812">Transmembrane</keyword>
<organism evidence="3 4">
    <name type="scientific">Haloechinothrix alba</name>
    <dbReference type="NCBI Taxonomy" id="664784"/>
    <lineage>
        <taxon>Bacteria</taxon>
        <taxon>Bacillati</taxon>
        <taxon>Actinomycetota</taxon>
        <taxon>Actinomycetes</taxon>
        <taxon>Pseudonocardiales</taxon>
        <taxon>Pseudonocardiaceae</taxon>
        <taxon>Haloechinothrix</taxon>
    </lineage>
</organism>
<feature type="transmembrane region" description="Helical" evidence="2">
    <location>
        <begin position="101"/>
        <end position="119"/>
    </location>
</feature>
<gene>
    <name evidence="3" type="ORF">SAMN06265360_1331</name>
</gene>
<evidence type="ECO:0000313" key="4">
    <source>
        <dbReference type="Proteomes" id="UP000198348"/>
    </source>
</evidence>
<accession>A0A239A9R1</accession>
<feature type="compositionally biased region" description="Basic and acidic residues" evidence="1">
    <location>
        <begin position="20"/>
        <end position="30"/>
    </location>
</feature>
<keyword evidence="2" id="KW-1133">Transmembrane helix</keyword>
<evidence type="ECO:0008006" key="5">
    <source>
        <dbReference type="Google" id="ProtNLM"/>
    </source>
</evidence>
<reference evidence="3 4" key="1">
    <citation type="submission" date="2017-06" db="EMBL/GenBank/DDBJ databases">
        <authorList>
            <person name="Kim H.J."/>
            <person name="Triplett B.A."/>
        </authorList>
    </citation>
    <scope>NUCLEOTIDE SEQUENCE [LARGE SCALE GENOMIC DNA]</scope>
    <source>
        <strain evidence="3 4">DSM 45207</strain>
    </source>
</reference>
<feature type="transmembrane region" description="Helical" evidence="2">
    <location>
        <begin position="131"/>
        <end position="149"/>
    </location>
</feature>
<dbReference type="SUPFAM" id="SSF82866">
    <property type="entry name" value="Multidrug efflux transporter AcrB transmembrane domain"/>
    <property type="match status" value="1"/>
</dbReference>
<feature type="region of interest" description="Disordered" evidence="1">
    <location>
        <begin position="1"/>
        <end position="30"/>
    </location>
</feature>
<dbReference type="Proteomes" id="UP000198348">
    <property type="component" value="Unassembled WGS sequence"/>
</dbReference>
<keyword evidence="4" id="KW-1185">Reference proteome</keyword>
<sequence>DIIAHPPMIKPATPLPAQTRRQDQNKRDCSTKPQWQFVLPKADTVAVLVRPREGLDQAAAGRLTDNVRATVERPTLNPEKVTITGVPVITSALTERAQQELPALGGIAVLAVGLIFFMVPWSRHRRPRLRPLFAALLGTALTATVFGWLGHPLSLGVAAFLPILLGIGSDFPFYLLQPGSRRRALVAALAAAAGFASLLLSPLPFVRELGLAVGVGILLTVGVALGVNCPGFDTPLSLSFNL</sequence>
<evidence type="ECO:0000256" key="2">
    <source>
        <dbReference type="SAM" id="Phobius"/>
    </source>
</evidence>
<feature type="transmembrane region" description="Helical" evidence="2">
    <location>
        <begin position="155"/>
        <end position="176"/>
    </location>
</feature>
<keyword evidence="2" id="KW-0472">Membrane</keyword>
<feature type="transmembrane region" description="Helical" evidence="2">
    <location>
        <begin position="209"/>
        <end position="227"/>
    </location>
</feature>
<feature type="transmembrane region" description="Helical" evidence="2">
    <location>
        <begin position="183"/>
        <end position="203"/>
    </location>
</feature>
<proteinExistence type="predicted"/>
<dbReference type="AlphaFoldDB" id="A0A239A9R1"/>
<feature type="non-terminal residue" evidence="3">
    <location>
        <position position="1"/>
    </location>
</feature>
<dbReference type="Gene3D" id="1.20.1640.10">
    <property type="entry name" value="Multidrug efflux transporter AcrB transmembrane domain"/>
    <property type="match status" value="1"/>
</dbReference>
<evidence type="ECO:0000313" key="3">
    <source>
        <dbReference type="EMBL" id="SNR91818.1"/>
    </source>
</evidence>
<name>A0A239A9R1_9PSEU</name>